<organism evidence="6 7">
    <name type="scientific">Kitasatospora indigofera</name>
    <dbReference type="NCBI Taxonomy" id="67307"/>
    <lineage>
        <taxon>Bacteria</taxon>
        <taxon>Bacillati</taxon>
        <taxon>Actinomycetota</taxon>
        <taxon>Actinomycetes</taxon>
        <taxon>Kitasatosporales</taxon>
        <taxon>Streptomycetaceae</taxon>
        <taxon>Kitasatospora</taxon>
    </lineage>
</organism>
<reference evidence="6" key="1">
    <citation type="journal article" date="2014" name="Int. J. Syst. Evol. Microbiol.">
        <title>Complete genome sequence of Corynebacterium casei LMG S-19264T (=DSM 44701T), isolated from a smear-ripened cheese.</title>
        <authorList>
            <consortium name="US DOE Joint Genome Institute (JGI-PGF)"/>
            <person name="Walter F."/>
            <person name="Albersmeier A."/>
            <person name="Kalinowski J."/>
            <person name="Ruckert C."/>
        </authorList>
    </citation>
    <scope>NUCLEOTIDE SEQUENCE</scope>
    <source>
        <strain evidence="6">JCM 4646</strain>
    </source>
</reference>
<keyword evidence="1" id="KW-0678">Repressor</keyword>
<dbReference type="InterPro" id="IPR000551">
    <property type="entry name" value="MerR-type_HTH_dom"/>
</dbReference>
<keyword evidence="2" id="KW-0805">Transcription regulation</keyword>
<dbReference type="Proteomes" id="UP000617734">
    <property type="component" value="Unassembled WGS sequence"/>
</dbReference>
<dbReference type="AlphaFoldDB" id="A0A919L2Q3"/>
<feature type="domain" description="HTH merR-type" evidence="5">
    <location>
        <begin position="1"/>
        <end position="68"/>
    </location>
</feature>
<gene>
    <name evidence="6" type="ORF">GCM10018781_64940</name>
</gene>
<keyword evidence="7" id="KW-1185">Reference proteome</keyword>
<dbReference type="PROSITE" id="PS50937">
    <property type="entry name" value="HTH_MERR_2"/>
    <property type="match status" value="1"/>
</dbReference>
<dbReference type="SUPFAM" id="SSF46955">
    <property type="entry name" value="Putative DNA-binding domain"/>
    <property type="match status" value="1"/>
</dbReference>
<evidence type="ECO:0000256" key="1">
    <source>
        <dbReference type="ARBA" id="ARBA00022491"/>
    </source>
</evidence>
<evidence type="ECO:0000313" key="7">
    <source>
        <dbReference type="Proteomes" id="UP000617734"/>
    </source>
</evidence>
<dbReference type="GO" id="GO:0003700">
    <property type="term" value="F:DNA-binding transcription factor activity"/>
    <property type="evidence" value="ECO:0007669"/>
    <property type="project" value="InterPro"/>
</dbReference>
<dbReference type="InterPro" id="IPR047057">
    <property type="entry name" value="MerR_fam"/>
</dbReference>
<protein>
    <recommendedName>
        <fullName evidence="5">HTH merR-type domain-containing protein</fullName>
    </recommendedName>
</protein>
<evidence type="ECO:0000259" key="5">
    <source>
        <dbReference type="PROSITE" id="PS50937"/>
    </source>
</evidence>
<proteinExistence type="predicted"/>
<dbReference type="PANTHER" id="PTHR30204">
    <property type="entry name" value="REDOX-CYCLING DRUG-SENSING TRANSCRIPTIONAL ACTIVATOR SOXR"/>
    <property type="match status" value="1"/>
</dbReference>
<dbReference type="InterPro" id="IPR009061">
    <property type="entry name" value="DNA-bd_dom_put_sf"/>
</dbReference>
<dbReference type="PRINTS" id="PR00040">
    <property type="entry name" value="HTHMERR"/>
</dbReference>
<evidence type="ECO:0000256" key="4">
    <source>
        <dbReference type="ARBA" id="ARBA00023163"/>
    </source>
</evidence>
<dbReference type="PANTHER" id="PTHR30204:SF69">
    <property type="entry name" value="MERR-FAMILY TRANSCRIPTIONAL REGULATOR"/>
    <property type="match status" value="1"/>
</dbReference>
<sequence length="160" mass="16262">MQIGELALATGASARALRHYEQAGLISSERAHNGYRVYGERAAVRVGNIRRLLAAGLTLEDVRTFLPCLDGDVTAGPPSAEALRIARERLAVLEGRIAAQSEVRDRLAAALEGAGAGLARSLAPEQAGADAAVDAAAGGRRGRAADAAAVTGAAAVRPSG</sequence>
<evidence type="ECO:0000256" key="3">
    <source>
        <dbReference type="ARBA" id="ARBA00023125"/>
    </source>
</evidence>
<dbReference type="Pfam" id="PF13411">
    <property type="entry name" value="MerR_1"/>
    <property type="match status" value="1"/>
</dbReference>
<reference evidence="6" key="2">
    <citation type="submission" date="2020-09" db="EMBL/GenBank/DDBJ databases">
        <authorList>
            <person name="Sun Q."/>
            <person name="Ohkuma M."/>
        </authorList>
    </citation>
    <scope>NUCLEOTIDE SEQUENCE</scope>
    <source>
        <strain evidence="6">JCM 4646</strain>
    </source>
</reference>
<evidence type="ECO:0000313" key="6">
    <source>
        <dbReference type="EMBL" id="GHH81717.1"/>
    </source>
</evidence>
<name>A0A919L2Q3_9ACTN</name>
<keyword evidence="4" id="KW-0804">Transcription</keyword>
<keyword evidence="3" id="KW-0238">DNA-binding</keyword>
<dbReference type="GO" id="GO:0003677">
    <property type="term" value="F:DNA binding"/>
    <property type="evidence" value="ECO:0007669"/>
    <property type="project" value="UniProtKB-KW"/>
</dbReference>
<accession>A0A919L2Q3</accession>
<comment type="caution">
    <text evidence="6">The sequence shown here is derived from an EMBL/GenBank/DDBJ whole genome shotgun (WGS) entry which is preliminary data.</text>
</comment>
<dbReference type="Gene3D" id="1.10.1660.10">
    <property type="match status" value="1"/>
</dbReference>
<dbReference type="EMBL" id="BNBO01000054">
    <property type="protein sequence ID" value="GHH81717.1"/>
    <property type="molecule type" value="Genomic_DNA"/>
</dbReference>
<dbReference type="SMART" id="SM00422">
    <property type="entry name" value="HTH_MERR"/>
    <property type="match status" value="1"/>
</dbReference>
<evidence type="ECO:0000256" key="2">
    <source>
        <dbReference type="ARBA" id="ARBA00023015"/>
    </source>
</evidence>